<proteinExistence type="predicted"/>
<name>A0A7T8GRN3_CALRO</name>
<dbReference type="AlphaFoldDB" id="A0A7T8GRN3"/>
<reference evidence="2" key="1">
    <citation type="submission" date="2021-01" db="EMBL/GenBank/DDBJ databases">
        <title>Caligus Genome Assembly.</title>
        <authorList>
            <person name="Gallardo-Escarate C."/>
        </authorList>
    </citation>
    <scope>NUCLEOTIDE SEQUENCE [LARGE SCALE GENOMIC DNA]</scope>
</reference>
<gene>
    <name evidence="1" type="ORF">FKW44_021370</name>
</gene>
<dbReference type="EMBL" id="CP045904">
    <property type="protein sequence ID" value="QQP36316.1"/>
    <property type="molecule type" value="Genomic_DNA"/>
</dbReference>
<evidence type="ECO:0000313" key="2">
    <source>
        <dbReference type="Proteomes" id="UP000595437"/>
    </source>
</evidence>
<protein>
    <submittedName>
        <fullName evidence="1">Uncharacterized protein</fullName>
    </submittedName>
</protein>
<evidence type="ECO:0000313" key="1">
    <source>
        <dbReference type="EMBL" id="QQP36316.1"/>
    </source>
</evidence>
<organism evidence="1 2">
    <name type="scientific">Caligus rogercresseyi</name>
    <name type="common">Sea louse</name>
    <dbReference type="NCBI Taxonomy" id="217165"/>
    <lineage>
        <taxon>Eukaryota</taxon>
        <taxon>Metazoa</taxon>
        <taxon>Ecdysozoa</taxon>
        <taxon>Arthropoda</taxon>
        <taxon>Crustacea</taxon>
        <taxon>Multicrustacea</taxon>
        <taxon>Hexanauplia</taxon>
        <taxon>Copepoda</taxon>
        <taxon>Siphonostomatoida</taxon>
        <taxon>Caligidae</taxon>
        <taxon>Caligus</taxon>
    </lineage>
</organism>
<dbReference type="Proteomes" id="UP000595437">
    <property type="component" value="Chromosome 15"/>
</dbReference>
<accession>A0A7T8GRN3</accession>
<sequence>MIVSGILDGNKLKDIHVKVEISSYRLQSLKLYEDTAAMTRIEAVIEALRKDAEDHSRVEPTSWQDAQHQ</sequence>
<keyword evidence="2" id="KW-1185">Reference proteome</keyword>